<dbReference type="Pfam" id="PF03803">
    <property type="entry name" value="Scramblase"/>
    <property type="match status" value="1"/>
</dbReference>
<keyword evidence="2" id="KW-0564">Palmitate</keyword>
<dbReference type="STRING" id="48709.A0A1D2MN65"/>
<accession>A0A1D2MN65</accession>
<comment type="function">
    <text evidence="2">May mediate accelerated ATP-independent bidirectional transbilayer migration of phospholipids upon binding calcium ions that results in a loss of phospholipid asymmetry in the plasma membrane.</text>
</comment>
<dbReference type="EMBL" id="LJIJ01000794">
    <property type="protein sequence ID" value="ODM94520.1"/>
    <property type="molecule type" value="Genomic_DNA"/>
</dbReference>
<protein>
    <recommendedName>
        <fullName evidence="2">Phospholipid scramblase</fullName>
    </recommendedName>
</protein>
<organism evidence="3 4">
    <name type="scientific">Orchesella cincta</name>
    <name type="common">Springtail</name>
    <name type="synonym">Podura cincta</name>
    <dbReference type="NCBI Taxonomy" id="48709"/>
    <lineage>
        <taxon>Eukaryota</taxon>
        <taxon>Metazoa</taxon>
        <taxon>Ecdysozoa</taxon>
        <taxon>Arthropoda</taxon>
        <taxon>Hexapoda</taxon>
        <taxon>Collembola</taxon>
        <taxon>Entomobryomorpha</taxon>
        <taxon>Entomobryoidea</taxon>
        <taxon>Orchesellidae</taxon>
        <taxon>Orchesellinae</taxon>
        <taxon>Orchesella</taxon>
    </lineage>
</organism>
<feature type="transmembrane region" description="Helical" evidence="2">
    <location>
        <begin position="42"/>
        <end position="61"/>
    </location>
</feature>
<keyword evidence="2" id="KW-1133">Transmembrane helix</keyword>
<keyword evidence="2" id="KW-0106">Calcium</keyword>
<dbReference type="PANTHER" id="PTHR23248:SF9">
    <property type="entry name" value="PHOSPHOLIPID SCRAMBLASE"/>
    <property type="match status" value="1"/>
</dbReference>
<evidence type="ECO:0000313" key="4">
    <source>
        <dbReference type="Proteomes" id="UP000094527"/>
    </source>
</evidence>
<keyword evidence="2" id="KW-0472">Membrane</keyword>
<reference evidence="3 4" key="1">
    <citation type="journal article" date="2016" name="Genome Biol. Evol.">
        <title>Gene Family Evolution Reflects Adaptation to Soil Environmental Stressors in the Genome of the Collembolan Orchesella cincta.</title>
        <authorList>
            <person name="Faddeeva-Vakhrusheva A."/>
            <person name="Derks M.F."/>
            <person name="Anvar S.Y."/>
            <person name="Agamennone V."/>
            <person name="Suring W."/>
            <person name="Smit S."/>
            <person name="van Straalen N.M."/>
            <person name="Roelofs D."/>
        </authorList>
    </citation>
    <scope>NUCLEOTIDE SEQUENCE [LARGE SCALE GENOMIC DNA]</scope>
    <source>
        <tissue evidence="3">Mixed pool</tissue>
    </source>
</reference>
<dbReference type="GO" id="GO:0017128">
    <property type="term" value="F:phospholipid scramblase activity"/>
    <property type="evidence" value="ECO:0007669"/>
    <property type="project" value="InterPro"/>
</dbReference>
<dbReference type="OrthoDB" id="191150at2759"/>
<name>A0A1D2MN65_ORCCI</name>
<evidence type="ECO:0000256" key="2">
    <source>
        <dbReference type="RuleBase" id="RU363116"/>
    </source>
</evidence>
<dbReference type="PANTHER" id="PTHR23248">
    <property type="entry name" value="PHOSPHOLIPID SCRAMBLASE-RELATED"/>
    <property type="match status" value="1"/>
</dbReference>
<dbReference type="AlphaFoldDB" id="A0A1D2MN65"/>
<comment type="similarity">
    <text evidence="1 2">Belongs to the phospholipid scramblase family.</text>
</comment>
<comment type="caution">
    <text evidence="3">The sequence shown here is derived from an EMBL/GenBank/DDBJ whole genome shotgun (WGS) entry which is preliminary data.</text>
</comment>
<evidence type="ECO:0000256" key="1">
    <source>
        <dbReference type="ARBA" id="ARBA00005350"/>
    </source>
</evidence>
<evidence type="ECO:0000313" key="3">
    <source>
        <dbReference type="EMBL" id="ODM94520.1"/>
    </source>
</evidence>
<comment type="cofactor">
    <cofactor evidence="2">
        <name>Ca(2+)</name>
        <dbReference type="ChEBI" id="CHEBI:29108"/>
    </cofactor>
</comment>
<dbReference type="InterPro" id="IPR005552">
    <property type="entry name" value="Scramblase"/>
</dbReference>
<dbReference type="Proteomes" id="UP000094527">
    <property type="component" value="Unassembled WGS sequence"/>
</dbReference>
<keyword evidence="4" id="KW-1185">Reference proteome</keyword>
<proteinExistence type="inferred from homology"/>
<gene>
    <name evidence="3" type="ORF">Ocin01_12161</name>
</gene>
<keyword evidence="2" id="KW-0449">Lipoprotein</keyword>
<sequence>MVGKSRWFCKSRRINKARNILLQIPYQAFLFRKDGFHLQMLILIRHLLAIYCGFLVFLNAANKYEILNSSGDRLLLVAETTDLFTRLCYGGWQPFQLSVYRARPLITLDPNPKEQRKEKFIEVLRFEGNPGACGNMGYINVTDGRKALGSVQQLKKYSRALYSVRDSEGIEILQIKGPEMCMCCVSFLSCRSMAHVEFEIINTENVPVGRIAKQWGGIAREVFTKADIWGLKYATDMSLDTKTVLLAAVFLIDFQYFER</sequence>
<keyword evidence="2" id="KW-0812">Transmembrane</keyword>
<dbReference type="GO" id="GO:0005886">
    <property type="term" value="C:plasma membrane"/>
    <property type="evidence" value="ECO:0007669"/>
    <property type="project" value="TreeGrafter"/>
</dbReference>